<accession>A0ABV1JS07</accession>
<dbReference type="RefSeq" id="WP_345652863.1">
    <property type="nucleotide sequence ID" value="NZ_BAABLY010000082.1"/>
</dbReference>
<evidence type="ECO:0000313" key="1">
    <source>
        <dbReference type="EMBL" id="MEQ3538731.1"/>
    </source>
</evidence>
<comment type="caution">
    <text evidence="1">The sequence shown here is derived from an EMBL/GenBank/DDBJ whole genome shotgun (WGS) entry which is preliminary data.</text>
</comment>
<proteinExistence type="predicted"/>
<dbReference type="EMBL" id="JBEDNP010000004">
    <property type="protein sequence ID" value="MEQ3538731.1"/>
    <property type="molecule type" value="Genomic_DNA"/>
</dbReference>
<keyword evidence="2" id="KW-1185">Reference proteome</keyword>
<sequence length="54" mass="5801">MGTTTPDHETVSEHIAAARAAGIELTPDDFEVVDGEPTLDGMRPSEWLAAMTME</sequence>
<reference evidence="1 2" key="1">
    <citation type="submission" date="2024-03" db="EMBL/GenBank/DDBJ databases">
        <title>Draft genome sequence of Pseudonocardia tropica JCM 19149.</title>
        <authorList>
            <person name="Butdee W."/>
            <person name="Duangmal K."/>
        </authorList>
    </citation>
    <scope>NUCLEOTIDE SEQUENCE [LARGE SCALE GENOMIC DNA]</scope>
    <source>
        <strain evidence="1 2">JCM 19149</strain>
    </source>
</reference>
<organism evidence="1 2">
    <name type="scientific">Pseudonocardia tropica</name>
    <dbReference type="NCBI Taxonomy" id="681289"/>
    <lineage>
        <taxon>Bacteria</taxon>
        <taxon>Bacillati</taxon>
        <taxon>Actinomycetota</taxon>
        <taxon>Actinomycetes</taxon>
        <taxon>Pseudonocardiales</taxon>
        <taxon>Pseudonocardiaceae</taxon>
        <taxon>Pseudonocardia</taxon>
    </lineage>
</organism>
<name>A0ABV1JS07_9PSEU</name>
<gene>
    <name evidence="1" type="ORF">WHI96_07855</name>
</gene>
<protein>
    <submittedName>
        <fullName evidence="1">Uncharacterized protein</fullName>
    </submittedName>
</protein>
<evidence type="ECO:0000313" key="2">
    <source>
        <dbReference type="Proteomes" id="UP001464923"/>
    </source>
</evidence>
<dbReference type="Proteomes" id="UP001464923">
    <property type="component" value="Unassembled WGS sequence"/>
</dbReference>